<dbReference type="RefSeq" id="WP_016175234.1">
    <property type="nucleotide sequence ID" value="NZ_KE136389.1"/>
</dbReference>
<organism evidence="2 3">
    <name type="scientific">Enterococcus saccharolyticus subsp. saccharolyticus ATCC 43076</name>
    <dbReference type="NCBI Taxonomy" id="1139996"/>
    <lineage>
        <taxon>Bacteria</taxon>
        <taxon>Bacillati</taxon>
        <taxon>Bacillota</taxon>
        <taxon>Bacilli</taxon>
        <taxon>Lactobacillales</taxon>
        <taxon>Enterococcaceae</taxon>
        <taxon>Enterococcus</taxon>
    </lineage>
</organism>
<dbReference type="InterPro" id="IPR016181">
    <property type="entry name" value="Acyl_CoA_acyltransferase"/>
</dbReference>
<gene>
    <name evidence="2" type="ORF">OMQ_01439</name>
</gene>
<sequence length="182" mass="21184">MKVKTARLTMRPFEQDDFADTFAIYQRADVCRYLLHEPWTTENAQAAFTKKIQAQQLTQETSLQIAVCLQETVIGGISVFYTEMRETLEIGYVFHPAYNGKGLATEALRTVITELFQEYTVHRIQAILDKRNQASEKICLRLGMRKEGDFKEDFWNKGEWSDTLVYGILAKEWQNETIRTNK</sequence>
<dbReference type="PANTHER" id="PTHR43792:SF1">
    <property type="entry name" value="N-ACETYLTRANSFERASE DOMAIN-CONTAINING PROTEIN"/>
    <property type="match status" value="1"/>
</dbReference>
<name>S0J9H5_9ENTE</name>
<proteinExistence type="predicted"/>
<evidence type="ECO:0000259" key="1">
    <source>
        <dbReference type="PROSITE" id="PS51186"/>
    </source>
</evidence>
<dbReference type="Gene3D" id="3.40.630.30">
    <property type="match status" value="1"/>
</dbReference>
<accession>S0J9H5</accession>
<dbReference type="HOGENOM" id="CLU_013985_3_6_9"/>
<dbReference type="SUPFAM" id="SSF55729">
    <property type="entry name" value="Acyl-CoA N-acyltransferases (Nat)"/>
    <property type="match status" value="1"/>
</dbReference>
<dbReference type="PANTHER" id="PTHR43792">
    <property type="entry name" value="GNAT FAMILY, PUTATIVE (AFU_ORTHOLOGUE AFUA_3G00765)-RELATED-RELATED"/>
    <property type="match status" value="1"/>
</dbReference>
<dbReference type="EMBL" id="AHYT01000005">
    <property type="protein sequence ID" value="EOT28917.1"/>
    <property type="molecule type" value="Genomic_DNA"/>
</dbReference>
<dbReference type="STRING" id="41997.RV16_GL001686"/>
<dbReference type="AlphaFoldDB" id="S0J9H5"/>
<evidence type="ECO:0000313" key="2">
    <source>
        <dbReference type="EMBL" id="EOT28917.1"/>
    </source>
</evidence>
<dbReference type="PROSITE" id="PS51186">
    <property type="entry name" value="GNAT"/>
    <property type="match status" value="1"/>
</dbReference>
<dbReference type="CDD" id="cd04301">
    <property type="entry name" value="NAT_SF"/>
    <property type="match status" value="1"/>
</dbReference>
<dbReference type="InterPro" id="IPR051531">
    <property type="entry name" value="N-acetyltransferase"/>
</dbReference>
<dbReference type="PATRIC" id="fig|1139996.3.peg.1420"/>
<comment type="caution">
    <text evidence="2">The sequence shown here is derived from an EMBL/GenBank/DDBJ whole genome shotgun (WGS) entry which is preliminary data.</text>
</comment>
<reference evidence="2 3" key="1">
    <citation type="submission" date="2013-03" db="EMBL/GenBank/DDBJ databases">
        <title>The Genome Sequence of Enterococcus saccharolyticus ATCC_43076 (Illumina only assembly).</title>
        <authorList>
            <consortium name="The Broad Institute Genomics Platform"/>
            <consortium name="The Broad Institute Genome Sequencing Center for Infectious Disease"/>
            <person name="Earl A."/>
            <person name="Russ C."/>
            <person name="Gilmore M."/>
            <person name="Surin D."/>
            <person name="Walker B."/>
            <person name="Young S."/>
            <person name="Zeng Q."/>
            <person name="Gargeya S."/>
            <person name="Fitzgerald M."/>
            <person name="Haas B."/>
            <person name="Abouelleil A."/>
            <person name="Allen A.W."/>
            <person name="Alvarado L."/>
            <person name="Arachchi H.M."/>
            <person name="Berlin A.M."/>
            <person name="Chapman S.B."/>
            <person name="Gainer-Dewar J."/>
            <person name="Goldberg J."/>
            <person name="Griggs A."/>
            <person name="Gujja S."/>
            <person name="Hansen M."/>
            <person name="Howarth C."/>
            <person name="Imamovic A."/>
            <person name="Ireland A."/>
            <person name="Larimer J."/>
            <person name="McCowan C."/>
            <person name="Murphy C."/>
            <person name="Pearson M."/>
            <person name="Poon T.W."/>
            <person name="Priest M."/>
            <person name="Roberts A."/>
            <person name="Saif S."/>
            <person name="Shea T."/>
            <person name="Sisk P."/>
            <person name="Sykes S."/>
            <person name="Wortman J."/>
            <person name="Nusbaum C."/>
            <person name="Birren B."/>
        </authorList>
    </citation>
    <scope>NUCLEOTIDE SEQUENCE [LARGE SCALE GENOMIC DNA]</scope>
    <source>
        <strain evidence="2 3">ATCC 43076</strain>
    </source>
</reference>
<protein>
    <recommendedName>
        <fullName evidence="1">N-acetyltransferase domain-containing protein</fullName>
    </recommendedName>
</protein>
<dbReference type="Proteomes" id="UP000014136">
    <property type="component" value="Unassembled WGS sequence"/>
</dbReference>
<dbReference type="InterPro" id="IPR000182">
    <property type="entry name" value="GNAT_dom"/>
</dbReference>
<dbReference type="Pfam" id="PF13302">
    <property type="entry name" value="Acetyltransf_3"/>
    <property type="match status" value="1"/>
</dbReference>
<dbReference type="eggNOG" id="COG1670">
    <property type="taxonomic scope" value="Bacteria"/>
</dbReference>
<feature type="domain" description="N-acetyltransferase" evidence="1">
    <location>
        <begin position="8"/>
        <end position="171"/>
    </location>
</feature>
<keyword evidence="3" id="KW-1185">Reference proteome</keyword>
<dbReference type="OrthoDB" id="275901at2"/>
<dbReference type="GO" id="GO:0016747">
    <property type="term" value="F:acyltransferase activity, transferring groups other than amino-acyl groups"/>
    <property type="evidence" value="ECO:0007669"/>
    <property type="project" value="InterPro"/>
</dbReference>
<evidence type="ECO:0000313" key="3">
    <source>
        <dbReference type="Proteomes" id="UP000014136"/>
    </source>
</evidence>